<gene>
    <name evidence="3" type="ORF">ACRE_034560</name>
</gene>
<proteinExistence type="predicted"/>
<evidence type="ECO:0000259" key="2">
    <source>
        <dbReference type="Pfam" id="PF12697"/>
    </source>
</evidence>
<dbReference type="Proteomes" id="UP000029964">
    <property type="component" value="Unassembled WGS sequence"/>
</dbReference>
<reference evidence="4" key="1">
    <citation type="journal article" date="2014" name="Genome Announc.">
        <title>Genome sequence and annotation of Acremonium chrysogenum, producer of the beta-lactam antibiotic cephalosporin C.</title>
        <authorList>
            <person name="Terfehr D."/>
            <person name="Dahlmann T.A."/>
            <person name="Specht T."/>
            <person name="Zadra I."/>
            <person name="Kuernsteiner H."/>
            <person name="Kueck U."/>
        </authorList>
    </citation>
    <scope>NUCLEOTIDE SEQUENCE [LARGE SCALE GENOMIC DNA]</scope>
    <source>
        <strain evidence="4">ATCC 11550 / CBS 779.69 / DSM 880 / IAM 14645 / JCM 23072 / IMI 49137</strain>
    </source>
</reference>
<dbReference type="SUPFAM" id="SSF53474">
    <property type="entry name" value="alpha/beta-Hydrolases"/>
    <property type="match status" value="1"/>
</dbReference>
<dbReference type="STRING" id="857340.A0A086T8P9"/>
<dbReference type="OrthoDB" id="10253869at2759"/>
<dbReference type="EMBL" id="JPKY01000028">
    <property type="protein sequence ID" value="KFH45731.1"/>
    <property type="molecule type" value="Genomic_DNA"/>
</dbReference>
<feature type="region of interest" description="Disordered" evidence="1">
    <location>
        <begin position="143"/>
        <end position="166"/>
    </location>
</feature>
<name>A0A086T8P9_HAPC1</name>
<feature type="domain" description="AB hydrolase-1" evidence="2">
    <location>
        <begin position="29"/>
        <end position="171"/>
    </location>
</feature>
<protein>
    <recommendedName>
        <fullName evidence="2">AB hydrolase-1 domain-containing protein</fullName>
    </recommendedName>
</protein>
<organism evidence="3 4">
    <name type="scientific">Hapsidospora chrysogenum (strain ATCC 11550 / CBS 779.69 / DSM 880 / IAM 14645 / JCM 23072 / IMI 49137)</name>
    <name type="common">Acremonium chrysogenum</name>
    <dbReference type="NCBI Taxonomy" id="857340"/>
    <lineage>
        <taxon>Eukaryota</taxon>
        <taxon>Fungi</taxon>
        <taxon>Dikarya</taxon>
        <taxon>Ascomycota</taxon>
        <taxon>Pezizomycotina</taxon>
        <taxon>Sordariomycetes</taxon>
        <taxon>Hypocreomycetidae</taxon>
        <taxon>Hypocreales</taxon>
        <taxon>Bionectriaceae</taxon>
        <taxon>Hapsidospora</taxon>
    </lineage>
</organism>
<evidence type="ECO:0000313" key="4">
    <source>
        <dbReference type="Proteomes" id="UP000029964"/>
    </source>
</evidence>
<dbReference type="InterPro" id="IPR000073">
    <property type="entry name" value="AB_hydrolase_1"/>
</dbReference>
<keyword evidence="4" id="KW-1185">Reference proteome</keyword>
<comment type="caution">
    <text evidence="3">The sequence shown here is derived from an EMBL/GenBank/DDBJ whole genome shotgun (WGS) entry which is preliminary data.</text>
</comment>
<accession>A0A086T8P9</accession>
<dbReference type="Pfam" id="PF12697">
    <property type="entry name" value="Abhydrolase_6"/>
    <property type="match status" value="1"/>
</dbReference>
<dbReference type="HOGENOM" id="CLU_066049_0_0_1"/>
<dbReference type="InterPro" id="IPR029058">
    <property type="entry name" value="AB_hydrolase_fold"/>
</dbReference>
<sequence>MGESHLELIQPEDWTRPNAPSRNRAPLFLMHDGGGTTFMYNFLPALGRFVYGIRNPHFSTGEIFSGGVSEMGRLYARWIHDTVARTSFPARRNPNEDKGVDIILGGWSFGGLLSLEVAKQLDNYTGVRVVGILAVDSIYPSEAATAAPTPPPPGSASDGDGREKTRNQVLSERAMEEARCMVRMWTVPVWEGPESRRPRVVLLKAKGYIPSTSGSVSPLDLDRGPGGRLGWDQHDEAMFEEVIEVEGHHFELFSGGRIEGTGRAMRQALDELDTP</sequence>
<evidence type="ECO:0000256" key="1">
    <source>
        <dbReference type="SAM" id="MobiDB-lite"/>
    </source>
</evidence>
<dbReference type="Gene3D" id="3.40.50.1820">
    <property type="entry name" value="alpha/beta hydrolase"/>
    <property type="match status" value="1"/>
</dbReference>
<evidence type="ECO:0000313" key="3">
    <source>
        <dbReference type="EMBL" id="KFH45731.1"/>
    </source>
</evidence>
<dbReference type="AlphaFoldDB" id="A0A086T8P9"/>